<dbReference type="SUPFAM" id="SSF53800">
    <property type="entry name" value="Chelatase"/>
    <property type="match status" value="1"/>
</dbReference>
<dbReference type="PANTHER" id="PTHR33542:SF3">
    <property type="entry name" value="SIROHYDROCHLORIN FERROCHELATASE, CHLOROPLASTIC"/>
    <property type="match status" value="1"/>
</dbReference>
<keyword evidence="1" id="KW-0479">Metal-binding</keyword>
<sequence length="126" mass="13537">MQQAQAAIILLAHGSRDPLWRQPIEAVAAHIRASQPLLAVRCAYMELCEPGLPAALAELAAQGAARISIVPLFVGAGRHVRDDLPRQVQALAQAHPHIDLRLQPPIGEDDRVTALMAEIAASTTIY</sequence>
<reference evidence="3 4" key="1">
    <citation type="submission" date="2018-09" db="EMBL/GenBank/DDBJ databases">
        <title>Genome comparison of Alicycliphilus sp. BQ1, a polyurethanolytic bacterium, with its closest phylogenetic relatives Alicycliphilus denitrificans BC and K601, unable to attack polyurethane.</title>
        <authorList>
            <person name="Loza-Tavera H."/>
            <person name="Lozano L."/>
            <person name="Cevallos M."/>
            <person name="Maya-Lucas O."/>
            <person name="Garcia-Mena J."/>
            <person name="Hernandez J."/>
        </authorList>
    </citation>
    <scope>NUCLEOTIDE SEQUENCE [LARGE SCALE GENOMIC DNA]</scope>
    <source>
        <strain evidence="3 4">BQ1</strain>
    </source>
</reference>
<keyword evidence="2" id="KW-0456">Lyase</keyword>
<dbReference type="AlphaFoldDB" id="A0A420KI48"/>
<accession>A0A420KI48</accession>
<evidence type="ECO:0000313" key="4">
    <source>
        <dbReference type="Proteomes" id="UP000216225"/>
    </source>
</evidence>
<dbReference type="CDD" id="cd03416">
    <property type="entry name" value="CbiX_SirB_N"/>
    <property type="match status" value="1"/>
</dbReference>
<evidence type="ECO:0000256" key="1">
    <source>
        <dbReference type="ARBA" id="ARBA00022723"/>
    </source>
</evidence>
<organism evidence="3 4">
    <name type="scientific">Alicycliphilus denitrificans</name>
    <dbReference type="NCBI Taxonomy" id="179636"/>
    <lineage>
        <taxon>Bacteria</taxon>
        <taxon>Pseudomonadati</taxon>
        <taxon>Pseudomonadota</taxon>
        <taxon>Betaproteobacteria</taxon>
        <taxon>Burkholderiales</taxon>
        <taxon>Comamonadaceae</taxon>
        <taxon>Alicycliphilus</taxon>
    </lineage>
</organism>
<proteinExistence type="predicted"/>
<dbReference type="PANTHER" id="PTHR33542">
    <property type="entry name" value="SIROHYDROCHLORIN FERROCHELATASE, CHLOROPLASTIC"/>
    <property type="match status" value="1"/>
</dbReference>
<name>A0A420KI48_9BURK</name>
<comment type="caution">
    <text evidence="3">The sequence shown here is derived from an EMBL/GenBank/DDBJ whole genome shotgun (WGS) entry which is preliminary data.</text>
</comment>
<dbReference type="InterPro" id="IPR050963">
    <property type="entry name" value="Sirohydro_Cobaltochel/CbiX"/>
</dbReference>
<gene>
    <name evidence="3" type="ORF">CE154_007720</name>
</gene>
<protein>
    <submittedName>
        <fullName evidence="3">Cobalamin biosynthesis protein CbiX</fullName>
    </submittedName>
</protein>
<dbReference type="GO" id="GO:0016829">
    <property type="term" value="F:lyase activity"/>
    <property type="evidence" value="ECO:0007669"/>
    <property type="project" value="UniProtKB-KW"/>
</dbReference>
<dbReference type="GO" id="GO:0046872">
    <property type="term" value="F:metal ion binding"/>
    <property type="evidence" value="ECO:0007669"/>
    <property type="project" value="UniProtKB-KW"/>
</dbReference>
<dbReference type="Pfam" id="PF01903">
    <property type="entry name" value="CbiX"/>
    <property type="match status" value="1"/>
</dbReference>
<evidence type="ECO:0000313" key="3">
    <source>
        <dbReference type="EMBL" id="RKJ99599.1"/>
    </source>
</evidence>
<dbReference type="InterPro" id="IPR002762">
    <property type="entry name" value="CbiX-like"/>
</dbReference>
<evidence type="ECO:0000256" key="2">
    <source>
        <dbReference type="ARBA" id="ARBA00023239"/>
    </source>
</evidence>
<dbReference type="Proteomes" id="UP000216225">
    <property type="component" value="Unassembled WGS sequence"/>
</dbReference>
<dbReference type="Gene3D" id="3.40.50.1400">
    <property type="match status" value="1"/>
</dbReference>
<dbReference type="RefSeq" id="WP_094436616.1">
    <property type="nucleotide sequence ID" value="NZ_NKDB02000001.1"/>
</dbReference>
<dbReference type="EMBL" id="NKDB02000001">
    <property type="protein sequence ID" value="RKJ99599.1"/>
    <property type="molecule type" value="Genomic_DNA"/>
</dbReference>